<gene>
    <name evidence="2" type="ORF">NDU88_001385</name>
</gene>
<keyword evidence="3" id="KW-1185">Reference proteome</keyword>
<feature type="compositionally biased region" description="Polar residues" evidence="1">
    <location>
        <begin position="10"/>
        <end position="26"/>
    </location>
</feature>
<evidence type="ECO:0000256" key="1">
    <source>
        <dbReference type="SAM" id="MobiDB-lite"/>
    </source>
</evidence>
<feature type="compositionally biased region" description="Polar residues" evidence="1">
    <location>
        <begin position="49"/>
        <end position="58"/>
    </location>
</feature>
<feature type="region of interest" description="Disordered" evidence="1">
    <location>
        <begin position="1"/>
        <end position="26"/>
    </location>
</feature>
<dbReference type="EMBL" id="JANPWB010000008">
    <property type="protein sequence ID" value="KAJ1160895.1"/>
    <property type="molecule type" value="Genomic_DNA"/>
</dbReference>
<reference evidence="2" key="1">
    <citation type="journal article" date="2022" name="bioRxiv">
        <title>Sequencing and chromosome-scale assembly of the giantPleurodeles waltlgenome.</title>
        <authorList>
            <person name="Brown T."/>
            <person name="Elewa A."/>
            <person name="Iarovenko S."/>
            <person name="Subramanian E."/>
            <person name="Araus A.J."/>
            <person name="Petzold A."/>
            <person name="Susuki M."/>
            <person name="Suzuki K.-i.T."/>
            <person name="Hayashi T."/>
            <person name="Toyoda A."/>
            <person name="Oliveira C."/>
            <person name="Osipova E."/>
            <person name="Leigh N.D."/>
            <person name="Simon A."/>
            <person name="Yun M.H."/>
        </authorList>
    </citation>
    <scope>NUCLEOTIDE SEQUENCE</scope>
    <source>
        <strain evidence="2">20211129_DDA</strain>
        <tissue evidence="2">Liver</tissue>
    </source>
</reference>
<dbReference type="Proteomes" id="UP001066276">
    <property type="component" value="Chromosome 4_2"/>
</dbReference>
<name>A0AAV7SC54_PLEWA</name>
<evidence type="ECO:0000313" key="2">
    <source>
        <dbReference type="EMBL" id="KAJ1160895.1"/>
    </source>
</evidence>
<organism evidence="2 3">
    <name type="scientific">Pleurodeles waltl</name>
    <name type="common">Iberian ribbed newt</name>
    <dbReference type="NCBI Taxonomy" id="8319"/>
    <lineage>
        <taxon>Eukaryota</taxon>
        <taxon>Metazoa</taxon>
        <taxon>Chordata</taxon>
        <taxon>Craniata</taxon>
        <taxon>Vertebrata</taxon>
        <taxon>Euteleostomi</taxon>
        <taxon>Amphibia</taxon>
        <taxon>Batrachia</taxon>
        <taxon>Caudata</taxon>
        <taxon>Salamandroidea</taxon>
        <taxon>Salamandridae</taxon>
        <taxon>Pleurodelinae</taxon>
        <taxon>Pleurodeles</taxon>
    </lineage>
</organism>
<sequence>MKVRPWSGFSMFQRQGGQGAARTTSDAQYTKGLLSTVCARSGTEELQSVTKATSSTAQHKQRSQRAKHEVKPRSVFPPTTRKSLYCVAVLLKQGVALGKVELASYKRY</sequence>
<dbReference type="AlphaFoldDB" id="A0AAV7SC54"/>
<comment type="caution">
    <text evidence="2">The sequence shown here is derived from an EMBL/GenBank/DDBJ whole genome shotgun (WGS) entry which is preliminary data.</text>
</comment>
<accession>A0AAV7SC54</accession>
<protein>
    <submittedName>
        <fullName evidence="2">Uncharacterized protein</fullName>
    </submittedName>
</protein>
<evidence type="ECO:0000313" key="3">
    <source>
        <dbReference type="Proteomes" id="UP001066276"/>
    </source>
</evidence>
<proteinExistence type="predicted"/>
<feature type="region of interest" description="Disordered" evidence="1">
    <location>
        <begin position="49"/>
        <end position="75"/>
    </location>
</feature>